<gene>
    <name evidence="1" type="ORF">SEV965_LOCUS630</name>
</gene>
<evidence type="ECO:0000313" key="2">
    <source>
        <dbReference type="Proteomes" id="UP000663889"/>
    </source>
</evidence>
<accession>A0A813SVL2</accession>
<comment type="caution">
    <text evidence="1">The sequence shown here is derived from an EMBL/GenBank/DDBJ whole genome shotgun (WGS) entry which is preliminary data.</text>
</comment>
<dbReference type="Proteomes" id="UP000663889">
    <property type="component" value="Unassembled WGS sequence"/>
</dbReference>
<reference evidence="1" key="1">
    <citation type="submission" date="2021-02" db="EMBL/GenBank/DDBJ databases">
        <authorList>
            <person name="Nowell W R."/>
        </authorList>
    </citation>
    <scope>NUCLEOTIDE SEQUENCE</scope>
</reference>
<proteinExistence type="predicted"/>
<evidence type="ECO:0000313" key="1">
    <source>
        <dbReference type="EMBL" id="CAF0801047.1"/>
    </source>
</evidence>
<protein>
    <submittedName>
        <fullName evidence="1">Uncharacterized protein</fullName>
    </submittedName>
</protein>
<dbReference type="EMBL" id="CAJNOU010000010">
    <property type="protein sequence ID" value="CAF0801047.1"/>
    <property type="molecule type" value="Genomic_DNA"/>
</dbReference>
<name>A0A813SVL2_9BILA</name>
<dbReference type="AlphaFoldDB" id="A0A813SVL2"/>
<sequence>MIGGGLARVRDGQYGLNVEVTDNNENFFRNKLSVRLTDYGCIDMDLSQKDRTLFIYLVLNDNFVSYDKADGDNAVKDGDDVFVPFDEEKDYDAYLS</sequence>
<organism evidence="1 2">
    <name type="scientific">Rotaria sordida</name>
    <dbReference type="NCBI Taxonomy" id="392033"/>
    <lineage>
        <taxon>Eukaryota</taxon>
        <taxon>Metazoa</taxon>
        <taxon>Spiralia</taxon>
        <taxon>Gnathifera</taxon>
        <taxon>Rotifera</taxon>
        <taxon>Eurotatoria</taxon>
        <taxon>Bdelloidea</taxon>
        <taxon>Philodinida</taxon>
        <taxon>Philodinidae</taxon>
        <taxon>Rotaria</taxon>
    </lineage>
</organism>